<protein>
    <submittedName>
        <fullName evidence="2">Uncharacterized protein</fullName>
    </submittedName>
</protein>
<reference evidence="2 3" key="1">
    <citation type="submission" date="2024-01" db="EMBL/GenBank/DDBJ databases">
        <title>Genome assemblies of Stephania.</title>
        <authorList>
            <person name="Yang L."/>
        </authorList>
    </citation>
    <scope>NUCLEOTIDE SEQUENCE [LARGE SCALE GENOMIC DNA]</scope>
    <source>
        <strain evidence="2">YNDBR</strain>
        <tissue evidence="2">Leaf</tissue>
    </source>
</reference>
<gene>
    <name evidence="2" type="ORF">Syun_012188</name>
</gene>
<proteinExistence type="predicted"/>
<feature type="region of interest" description="Disordered" evidence="1">
    <location>
        <begin position="27"/>
        <end position="154"/>
    </location>
</feature>
<sequence length="154" mass="16021">MFQGYCPGIYWGNDIDGVGGRIGAPILPWRSRRSPARRGGTQPAGLDRQGSPARRGGGGPARSVDNVEAWTAAHGTMASQQGDRRAEARGQQLQRDWNPARRTAATADDAKARMASSSDGPGGGAIVGEDDERQHGLLGSSGDEPAGLGTGEEQ</sequence>
<dbReference type="AlphaFoldDB" id="A0AAP0K0E0"/>
<name>A0AAP0K0E0_9MAGN</name>
<comment type="caution">
    <text evidence="2">The sequence shown here is derived from an EMBL/GenBank/DDBJ whole genome shotgun (WGS) entry which is preliminary data.</text>
</comment>
<evidence type="ECO:0000256" key="1">
    <source>
        <dbReference type="SAM" id="MobiDB-lite"/>
    </source>
</evidence>
<dbReference type="Proteomes" id="UP001420932">
    <property type="component" value="Unassembled WGS sequence"/>
</dbReference>
<evidence type="ECO:0000313" key="2">
    <source>
        <dbReference type="EMBL" id="KAK9142788.1"/>
    </source>
</evidence>
<dbReference type="EMBL" id="JBBNAF010000005">
    <property type="protein sequence ID" value="KAK9142788.1"/>
    <property type="molecule type" value="Genomic_DNA"/>
</dbReference>
<organism evidence="2 3">
    <name type="scientific">Stephania yunnanensis</name>
    <dbReference type="NCBI Taxonomy" id="152371"/>
    <lineage>
        <taxon>Eukaryota</taxon>
        <taxon>Viridiplantae</taxon>
        <taxon>Streptophyta</taxon>
        <taxon>Embryophyta</taxon>
        <taxon>Tracheophyta</taxon>
        <taxon>Spermatophyta</taxon>
        <taxon>Magnoliopsida</taxon>
        <taxon>Ranunculales</taxon>
        <taxon>Menispermaceae</taxon>
        <taxon>Menispermoideae</taxon>
        <taxon>Cissampelideae</taxon>
        <taxon>Stephania</taxon>
    </lineage>
</organism>
<keyword evidence="3" id="KW-1185">Reference proteome</keyword>
<accession>A0AAP0K0E0</accession>
<evidence type="ECO:0000313" key="3">
    <source>
        <dbReference type="Proteomes" id="UP001420932"/>
    </source>
</evidence>